<feature type="transmembrane region" description="Helical" evidence="5">
    <location>
        <begin position="96"/>
        <end position="115"/>
    </location>
</feature>
<sequence length="244" mass="27446">MAKSKSPVSASRKHPLQRFESPSRAISFFLHALGLCSFSGSFWYMINFPTQMNQAYGWHYQYLTIVGLLLSSITFGFGLLADVTLSHRLFSIKNSLSLWCAPLEVLITILYWSISAIDRELIVPPEINLDPYADISFHFMPSLLLVLDLLLLSPPYTIKNLPAAGLSTVLAFTYWAWIEHCFTHNGFYPYPLFDILSTTHRALLFASSALLMTGSTILLKWLYAKVNGVETGNKRTTPANIKGE</sequence>
<evidence type="ECO:0000256" key="4">
    <source>
        <dbReference type="ARBA" id="ARBA00023136"/>
    </source>
</evidence>
<keyword evidence="4 5" id="KW-0472">Membrane</keyword>
<organism evidence="6">
    <name type="scientific">Pseudogymnoascus destructans</name>
    <dbReference type="NCBI Taxonomy" id="655981"/>
    <lineage>
        <taxon>Eukaryota</taxon>
        <taxon>Fungi</taxon>
        <taxon>Dikarya</taxon>
        <taxon>Ascomycota</taxon>
        <taxon>Pezizomycotina</taxon>
        <taxon>Leotiomycetes</taxon>
        <taxon>Thelebolales</taxon>
        <taxon>Thelebolaceae</taxon>
        <taxon>Pseudogymnoascus</taxon>
    </lineage>
</organism>
<comment type="subcellular location">
    <subcellularLocation>
        <location evidence="1">Endomembrane system</location>
        <topology evidence="1">Multi-pass membrane protein</topology>
    </subcellularLocation>
</comment>
<feature type="transmembrane region" description="Helical" evidence="5">
    <location>
        <begin position="198"/>
        <end position="219"/>
    </location>
</feature>
<dbReference type="GO" id="GO:0016020">
    <property type="term" value="C:membrane"/>
    <property type="evidence" value="ECO:0007669"/>
    <property type="project" value="InterPro"/>
</dbReference>
<feature type="transmembrane region" description="Helical" evidence="5">
    <location>
        <begin position="25"/>
        <end position="46"/>
    </location>
</feature>
<evidence type="ECO:0000313" key="6">
    <source>
        <dbReference type="EMBL" id="OAF54498.1"/>
    </source>
</evidence>
<dbReference type="Pfam" id="PF04750">
    <property type="entry name" value="Far-17a_AIG1"/>
    <property type="match status" value="1"/>
</dbReference>
<keyword evidence="3 5" id="KW-1133">Transmembrane helix</keyword>
<dbReference type="AlphaFoldDB" id="A0A176ZX95"/>
<protein>
    <recommendedName>
        <fullName evidence="7">FAR-17a/AIG1-like protein</fullName>
    </recommendedName>
</protein>
<keyword evidence="2 5" id="KW-0812">Transmembrane</keyword>
<dbReference type="RefSeq" id="XP_024319802.1">
    <property type="nucleotide sequence ID" value="XM_024472559.1"/>
</dbReference>
<feature type="transmembrane region" description="Helical" evidence="5">
    <location>
        <begin position="160"/>
        <end position="178"/>
    </location>
</feature>
<dbReference type="VEuPathDB" id="FungiDB:GMDG_06474"/>
<dbReference type="EMBL" id="KV441421">
    <property type="protein sequence ID" value="OAF54498.1"/>
    <property type="molecule type" value="Genomic_DNA"/>
</dbReference>
<evidence type="ECO:0000256" key="3">
    <source>
        <dbReference type="ARBA" id="ARBA00022989"/>
    </source>
</evidence>
<dbReference type="InterPro" id="IPR006838">
    <property type="entry name" value="ADTRP_AIG1"/>
</dbReference>
<dbReference type="PANTHER" id="PTHR10989:SF16">
    <property type="entry name" value="AT02829P-RELATED"/>
    <property type="match status" value="1"/>
</dbReference>
<dbReference type="Proteomes" id="UP000077154">
    <property type="component" value="Unassembled WGS sequence"/>
</dbReference>
<evidence type="ECO:0000256" key="1">
    <source>
        <dbReference type="ARBA" id="ARBA00004127"/>
    </source>
</evidence>
<dbReference type="PANTHER" id="PTHR10989">
    <property type="entry name" value="ANDROGEN-INDUCED PROTEIN 1-RELATED"/>
    <property type="match status" value="1"/>
</dbReference>
<dbReference type="OrthoDB" id="1898221at2759"/>
<evidence type="ECO:0008006" key="7">
    <source>
        <dbReference type="Google" id="ProtNLM"/>
    </source>
</evidence>
<feature type="transmembrane region" description="Helical" evidence="5">
    <location>
        <begin position="58"/>
        <end position="84"/>
    </location>
</feature>
<dbReference type="GeneID" id="36292057"/>
<feature type="transmembrane region" description="Helical" evidence="5">
    <location>
        <begin position="135"/>
        <end position="153"/>
    </location>
</feature>
<reference evidence="6" key="1">
    <citation type="submission" date="2016-03" db="EMBL/GenBank/DDBJ databases">
        <title>Updated assembly of Pseudogymnoascus destructans, the fungus causing white-nose syndrome of bats.</title>
        <authorList>
            <person name="Palmer J.M."/>
            <person name="Drees K.P."/>
            <person name="Foster J.T."/>
            <person name="Lindner D.L."/>
        </authorList>
    </citation>
    <scope>NUCLEOTIDE SEQUENCE [LARGE SCALE GENOMIC DNA]</scope>
    <source>
        <strain evidence="6">20631-21</strain>
    </source>
</reference>
<dbReference type="eggNOG" id="KOG3989">
    <property type="taxonomic scope" value="Eukaryota"/>
</dbReference>
<evidence type="ECO:0000256" key="5">
    <source>
        <dbReference type="SAM" id="Phobius"/>
    </source>
</evidence>
<proteinExistence type="predicted"/>
<accession>A0A176ZX95</accession>
<name>A0A176ZX95_9PEZI</name>
<gene>
    <name evidence="6" type="ORF">VC83_09020</name>
</gene>
<dbReference type="GO" id="GO:0012505">
    <property type="term" value="C:endomembrane system"/>
    <property type="evidence" value="ECO:0007669"/>
    <property type="project" value="UniProtKB-SubCell"/>
</dbReference>
<evidence type="ECO:0000256" key="2">
    <source>
        <dbReference type="ARBA" id="ARBA00022692"/>
    </source>
</evidence>